<dbReference type="EMBL" id="QJVJ01000009">
    <property type="protein sequence ID" value="PYI52419.1"/>
    <property type="molecule type" value="Genomic_DNA"/>
</dbReference>
<evidence type="ECO:0000313" key="1">
    <source>
        <dbReference type="EMBL" id="PYI52419.1"/>
    </source>
</evidence>
<gene>
    <name evidence="1" type="ORF">DLM86_19740</name>
</gene>
<evidence type="ECO:0000313" key="2">
    <source>
        <dbReference type="Proteomes" id="UP000247476"/>
    </source>
</evidence>
<dbReference type="AlphaFoldDB" id="A0A2V5JZV0"/>
<accession>A0A2V5JZV0</accession>
<protein>
    <submittedName>
        <fullName evidence="1">Uncharacterized protein</fullName>
    </submittedName>
</protein>
<organism evidence="1 2">
    <name type="scientific">Paenibacillus flagellatus</name>
    <dbReference type="NCBI Taxonomy" id="2211139"/>
    <lineage>
        <taxon>Bacteria</taxon>
        <taxon>Bacillati</taxon>
        <taxon>Bacillota</taxon>
        <taxon>Bacilli</taxon>
        <taxon>Bacillales</taxon>
        <taxon>Paenibacillaceae</taxon>
        <taxon>Paenibacillus</taxon>
    </lineage>
</organism>
<keyword evidence="2" id="KW-1185">Reference proteome</keyword>
<proteinExistence type="predicted"/>
<reference evidence="1 2" key="1">
    <citation type="submission" date="2018-05" db="EMBL/GenBank/DDBJ databases">
        <title>Paenibacillus flagellatus sp. nov., isolated from selenium mineral soil.</title>
        <authorList>
            <person name="Dai X."/>
        </authorList>
    </citation>
    <scope>NUCLEOTIDE SEQUENCE [LARGE SCALE GENOMIC DNA]</scope>
    <source>
        <strain evidence="1 2">DXL2</strain>
    </source>
</reference>
<dbReference type="Proteomes" id="UP000247476">
    <property type="component" value="Unassembled WGS sequence"/>
</dbReference>
<comment type="caution">
    <text evidence="1">The sequence shown here is derived from an EMBL/GenBank/DDBJ whole genome shotgun (WGS) entry which is preliminary data.</text>
</comment>
<name>A0A2V5JZV0_9BACL</name>
<sequence>MRSVNKKKVGILSFPAFLRPILQLIVPYLSDVDGVVEDRLDPADVERLVHFGTIAFFIQTAGDGFESESLIGIIEYFADDDGFILVDDKFFFNVVVPQHLSSVVLAFLGSLFHPKLYSFDNVITFEFRE</sequence>